<organism evidence="3 4">
    <name type="scientific">Dendrobium thyrsiflorum</name>
    <name type="common">Pinecone-like raceme dendrobium</name>
    <name type="synonym">Orchid</name>
    <dbReference type="NCBI Taxonomy" id="117978"/>
    <lineage>
        <taxon>Eukaryota</taxon>
        <taxon>Viridiplantae</taxon>
        <taxon>Streptophyta</taxon>
        <taxon>Embryophyta</taxon>
        <taxon>Tracheophyta</taxon>
        <taxon>Spermatophyta</taxon>
        <taxon>Magnoliopsida</taxon>
        <taxon>Liliopsida</taxon>
        <taxon>Asparagales</taxon>
        <taxon>Orchidaceae</taxon>
        <taxon>Epidendroideae</taxon>
        <taxon>Malaxideae</taxon>
        <taxon>Dendrobiinae</taxon>
        <taxon>Dendrobium</taxon>
    </lineage>
</organism>
<proteinExistence type="predicted"/>
<keyword evidence="4" id="KW-1185">Reference proteome</keyword>
<comment type="caution">
    <text evidence="3">The sequence shown here is derived from an EMBL/GenBank/DDBJ whole genome shotgun (WGS) entry which is preliminary data.</text>
</comment>
<dbReference type="Proteomes" id="UP001552299">
    <property type="component" value="Unassembled WGS sequence"/>
</dbReference>
<gene>
    <name evidence="3" type="ORF">M5K25_024330</name>
</gene>
<reference evidence="3 4" key="1">
    <citation type="journal article" date="2024" name="Plant Biotechnol. J.">
        <title>Dendrobium thyrsiflorum genome and its molecular insights into genes involved in important horticultural traits.</title>
        <authorList>
            <person name="Chen B."/>
            <person name="Wang J.Y."/>
            <person name="Zheng P.J."/>
            <person name="Li K.L."/>
            <person name="Liang Y.M."/>
            <person name="Chen X.F."/>
            <person name="Zhang C."/>
            <person name="Zhao X."/>
            <person name="He X."/>
            <person name="Zhang G.Q."/>
            <person name="Liu Z.J."/>
            <person name="Xu Q."/>
        </authorList>
    </citation>
    <scope>NUCLEOTIDE SEQUENCE [LARGE SCALE GENOMIC DNA]</scope>
    <source>
        <strain evidence="3">GZMU011</strain>
    </source>
</reference>
<dbReference type="AlphaFoldDB" id="A0ABD0U1N8"/>
<feature type="region of interest" description="Disordered" evidence="1">
    <location>
        <begin position="1"/>
        <end position="21"/>
    </location>
</feature>
<evidence type="ECO:0000313" key="4">
    <source>
        <dbReference type="Proteomes" id="UP001552299"/>
    </source>
</evidence>
<keyword evidence="2" id="KW-0472">Membrane</keyword>
<evidence type="ECO:0000256" key="1">
    <source>
        <dbReference type="SAM" id="MobiDB-lite"/>
    </source>
</evidence>
<evidence type="ECO:0000256" key="2">
    <source>
        <dbReference type="SAM" id="Phobius"/>
    </source>
</evidence>
<accession>A0ABD0U1N8</accession>
<feature type="transmembrane region" description="Helical" evidence="2">
    <location>
        <begin position="35"/>
        <end position="57"/>
    </location>
</feature>
<evidence type="ECO:0000313" key="3">
    <source>
        <dbReference type="EMBL" id="KAL0905884.1"/>
    </source>
</evidence>
<keyword evidence="2" id="KW-1133">Transmembrane helix</keyword>
<sequence>MALQLGRSLSELRRMGSYSSPSYEDEEIEEFAGNFLIYLFLKLQQQFLFNYYFFIVFKKFKYYNSFQKMLFLIIF</sequence>
<name>A0ABD0U1N8_DENTH</name>
<dbReference type="EMBL" id="JANQDX010000018">
    <property type="protein sequence ID" value="KAL0905884.1"/>
    <property type="molecule type" value="Genomic_DNA"/>
</dbReference>
<keyword evidence="2" id="KW-0812">Transmembrane</keyword>
<protein>
    <submittedName>
        <fullName evidence="3">Uncharacterized protein</fullName>
    </submittedName>
</protein>